<dbReference type="SUPFAM" id="SSF101386">
    <property type="entry name" value="all-alpha NTP pyrophosphatases"/>
    <property type="match status" value="1"/>
</dbReference>
<protein>
    <submittedName>
        <fullName evidence="1">Uncharacterized protein</fullName>
    </submittedName>
</protein>
<reference evidence="1" key="1">
    <citation type="journal article" date="2014" name="Front. Microbiol.">
        <title>High frequency of phylogenetically diverse reductive dehalogenase-homologous genes in deep subseafloor sedimentary metagenomes.</title>
        <authorList>
            <person name="Kawai M."/>
            <person name="Futagami T."/>
            <person name="Toyoda A."/>
            <person name="Takaki Y."/>
            <person name="Nishi S."/>
            <person name="Hori S."/>
            <person name="Arai W."/>
            <person name="Tsubouchi T."/>
            <person name="Morono Y."/>
            <person name="Uchiyama I."/>
            <person name="Ito T."/>
            <person name="Fujiyama A."/>
            <person name="Inagaki F."/>
            <person name="Takami H."/>
        </authorList>
    </citation>
    <scope>NUCLEOTIDE SEQUENCE</scope>
    <source>
        <strain evidence="1">Expedition CK06-06</strain>
    </source>
</reference>
<sequence>MDVSLIRRVEIEERRGIAKWGKVDRSPEILLNAATEELGEVAHAINHNEGVENISQEIAEAIGVLSRLYDMVWSIGRT</sequence>
<comment type="caution">
    <text evidence="1">The sequence shown here is derived from an EMBL/GenBank/DDBJ whole genome shotgun (WGS) entry which is preliminary data.</text>
</comment>
<dbReference type="AlphaFoldDB" id="X1PY41"/>
<gene>
    <name evidence="1" type="ORF">S12H4_07678</name>
</gene>
<organism evidence="1">
    <name type="scientific">marine sediment metagenome</name>
    <dbReference type="NCBI Taxonomy" id="412755"/>
    <lineage>
        <taxon>unclassified sequences</taxon>
        <taxon>metagenomes</taxon>
        <taxon>ecological metagenomes</taxon>
    </lineage>
</organism>
<proteinExistence type="predicted"/>
<evidence type="ECO:0000313" key="1">
    <source>
        <dbReference type="EMBL" id="GAI60843.1"/>
    </source>
</evidence>
<dbReference type="EMBL" id="BARW01002865">
    <property type="protein sequence ID" value="GAI60843.1"/>
    <property type="molecule type" value="Genomic_DNA"/>
</dbReference>
<name>X1PY41_9ZZZZ</name>
<dbReference type="Gene3D" id="1.10.287.1080">
    <property type="entry name" value="MazG-like"/>
    <property type="match status" value="1"/>
</dbReference>
<accession>X1PY41</accession>